<comment type="subcellular location">
    <subcellularLocation>
        <location evidence="1">Nucleus</location>
    </subcellularLocation>
</comment>
<dbReference type="EMBL" id="CP045890">
    <property type="protein sequence ID" value="QQP56059.1"/>
    <property type="molecule type" value="Genomic_DNA"/>
</dbReference>
<feature type="coiled-coil region" evidence="6">
    <location>
        <begin position="263"/>
        <end position="297"/>
    </location>
</feature>
<organism evidence="9 10">
    <name type="scientific">Caligus rogercresseyi</name>
    <name type="common">Sea louse</name>
    <dbReference type="NCBI Taxonomy" id="217165"/>
    <lineage>
        <taxon>Eukaryota</taxon>
        <taxon>Metazoa</taxon>
        <taxon>Ecdysozoa</taxon>
        <taxon>Arthropoda</taxon>
        <taxon>Crustacea</taxon>
        <taxon>Multicrustacea</taxon>
        <taxon>Hexanauplia</taxon>
        <taxon>Copepoda</taxon>
        <taxon>Siphonostomatoida</taxon>
        <taxon>Caligidae</taxon>
        <taxon>Caligus</taxon>
    </lineage>
</organism>
<dbReference type="GO" id="GO:0000981">
    <property type="term" value="F:DNA-binding transcription factor activity, RNA polymerase II-specific"/>
    <property type="evidence" value="ECO:0007669"/>
    <property type="project" value="TreeGrafter"/>
</dbReference>
<dbReference type="PROSITE" id="PS00036">
    <property type="entry name" value="BZIP_BASIC"/>
    <property type="match status" value="1"/>
</dbReference>
<dbReference type="AlphaFoldDB" id="A0A7T8QUZ5"/>
<sequence length="303" mass="32239">MIKSSGIRLIQGGKSGGSGEETHLVGDEDPSHHHHLEDGPQVETELHEEDEEDVEDGATHTIIEGGEEVVEEGSPGSGGHKEVQYVVIDKSGSASDVSRGVLSRQPSYCKILKDLKEAEEDVVLKDGSGVGGSSETIEVTTSEAPVQTITINGQQYQIVSPASLSDSGTSSSVVQYAAAANSNGQTVFIPGTLSSPPSGGSGGEAPVSPPSSSSQVITVSSPSSHHHHHHNTSNSLNTSSSEDASRKREIRLLKNREAARECRNKKKEYIRCLENRVAVLENQNKALIEELKSLKELYTGQKN</sequence>
<keyword evidence="4" id="KW-0804">Transcription</keyword>
<accession>A0A7T8QUZ5</accession>
<dbReference type="Pfam" id="PF00170">
    <property type="entry name" value="bZIP_1"/>
    <property type="match status" value="1"/>
</dbReference>
<name>A0A7T8QUZ5_CALRO</name>
<dbReference type="Proteomes" id="UP000595437">
    <property type="component" value="Chromosome 1"/>
</dbReference>
<evidence type="ECO:0000256" key="7">
    <source>
        <dbReference type="SAM" id="MobiDB-lite"/>
    </source>
</evidence>
<dbReference type="PROSITE" id="PS50217">
    <property type="entry name" value="BZIP"/>
    <property type="match status" value="1"/>
</dbReference>
<dbReference type="PRINTS" id="PR00041">
    <property type="entry name" value="LEUZIPPRCREB"/>
</dbReference>
<feature type="compositionally biased region" description="Acidic residues" evidence="7">
    <location>
        <begin position="46"/>
        <end position="56"/>
    </location>
</feature>
<evidence type="ECO:0000256" key="4">
    <source>
        <dbReference type="ARBA" id="ARBA00023163"/>
    </source>
</evidence>
<evidence type="ECO:0000256" key="6">
    <source>
        <dbReference type="SAM" id="Coils"/>
    </source>
</evidence>
<dbReference type="CDD" id="cd14690">
    <property type="entry name" value="bZIP_CREB1"/>
    <property type="match status" value="1"/>
</dbReference>
<evidence type="ECO:0000313" key="10">
    <source>
        <dbReference type="Proteomes" id="UP000595437"/>
    </source>
</evidence>
<feature type="region of interest" description="Disordered" evidence="7">
    <location>
        <begin position="186"/>
        <end position="247"/>
    </location>
</feature>
<protein>
    <submittedName>
        <fullName evidence="9">Activating transcription factor 1</fullName>
    </submittedName>
</protein>
<dbReference type="PANTHER" id="PTHR45879:SF3">
    <property type="entry name" value="CYCLIC AMP RESPONSE ELEMENT-BINDING PROTEIN B"/>
    <property type="match status" value="1"/>
</dbReference>
<feature type="domain" description="BZIP" evidence="8">
    <location>
        <begin position="245"/>
        <end position="303"/>
    </location>
</feature>
<keyword evidence="2" id="KW-0805">Transcription regulation</keyword>
<dbReference type="PANTHER" id="PTHR45879">
    <property type="entry name" value="CYCLIC AMP RESPONSE ELEMENT-BINDING PROTEIN B"/>
    <property type="match status" value="1"/>
</dbReference>
<dbReference type="InterPro" id="IPR004827">
    <property type="entry name" value="bZIP"/>
</dbReference>
<keyword evidence="10" id="KW-1185">Reference proteome</keyword>
<dbReference type="SMART" id="SM00338">
    <property type="entry name" value="BRLZ"/>
    <property type="match status" value="1"/>
</dbReference>
<dbReference type="GO" id="GO:0005667">
    <property type="term" value="C:transcription regulator complex"/>
    <property type="evidence" value="ECO:0007669"/>
    <property type="project" value="TreeGrafter"/>
</dbReference>
<keyword evidence="5" id="KW-0539">Nucleus</keyword>
<dbReference type="GO" id="GO:0005634">
    <property type="term" value="C:nucleus"/>
    <property type="evidence" value="ECO:0007669"/>
    <property type="project" value="UniProtKB-SubCell"/>
</dbReference>
<dbReference type="InterPro" id="IPR001630">
    <property type="entry name" value="Leuzip_CREB"/>
</dbReference>
<dbReference type="GO" id="GO:0000978">
    <property type="term" value="F:RNA polymerase II cis-regulatory region sequence-specific DNA binding"/>
    <property type="evidence" value="ECO:0007669"/>
    <property type="project" value="TreeGrafter"/>
</dbReference>
<dbReference type="OrthoDB" id="5970722at2759"/>
<dbReference type="Pfam" id="PF02173">
    <property type="entry name" value="pKID"/>
    <property type="match status" value="1"/>
</dbReference>
<gene>
    <name evidence="9" type="ORF">FKW44_000606</name>
</gene>
<dbReference type="FunFam" id="1.20.5.170:FF:000003">
    <property type="entry name" value="cAMP-responsive element modulator isoform X2"/>
    <property type="match status" value="1"/>
</dbReference>
<evidence type="ECO:0000256" key="3">
    <source>
        <dbReference type="ARBA" id="ARBA00023125"/>
    </source>
</evidence>
<feature type="compositionally biased region" description="Low complexity" evidence="7">
    <location>
        <begin position="232"/>
        <end position="241"/>
    </location>
</feature>
<dbReference type="Gene3D" id="1.20.5.170">
    <property type="match status" value="1"/>
</dbReference>
<evidence type="ECO:0000313" key="9">
    <source>
        <dbReference type="EMBL" id="QQP56059.1"/>
    </source>
</evidence>
<feature type="compositionally biased region" description="Basic and acidic residues" evidence="7">
    <location>
        <begin position="20"/>
        <end position="38"/>
    </location>
</feature>
<dbReference type="InterPro" id="IPR003102">
    <property type="entry name" value="CREB1-like_pKID"/>
</dbReference>
<feature type="compositionally biased region" description="Low complexity" evidence="7">
    <location>
        <begin position="194"/>
        <end position="223"/>
    </location>
</feature>
<feature type="region of interest" description="Disordered" evidence="7">
    <location>
        <begin position="1"/>
        <end position="57"/>
    </location>
</feature>
<evidence type="ECO:0000256" key="1">
    <source>
        <dbReference type="ARBA" id="ARBA00004123"/>
    </source>
</evidence>
<reference evidence="10" key="1">
    <citation type="submission" date="2021-01" db="EMBL/GenBank/DDBJ databases">
        <title>Caligus Genome Assembly.</title>
        <authorList>
            <person name="Gallardo-Escarate C."/>
        </authorList>
    </citation>
    <scope>NUCLEOTIDE SEQUENCE [LARGE SCALE GENOMIC DNA]</scope>
</reference>
<dbReference type="SUPFAM" id="SSF57959">
    <property type="entry name" value="Leucine zipper domain"/>
    <property type="match status" value="1"/>
</dbReference>
<dbReference type="InterPro" id="IPR046347">
    <property type="entry name" value="bZIP_sf"/>
</dbReference>
<keyword evidence="3" id="KW-0238">DNA-binding</keyword>
<proteinExistence type="predicted"/>
<evidence type="ECO:0000259" key="8">
    <source>
        <dbReference type="PROSITE" id="PS50217"/>
    </source>
</evidence>
<evidence type="ECO:0000256" key="5">
    <source>
        <dbReference type="ARBA" id="ARBA00023242"/>
    </source>
</evidence>
<evidence type="ECO:0000256" key="2">
    <source>
        <dbReference type="ARBA" id="ARBA00023015"/>
    </source>
</evidence>
<keyword evidence="6" id="KW-0175">Coiled coil</keyword>